<dbReference type="EMBL" id="BNCO01000074">
    <property type="protein sequence ID" value="GIL65295.1"/>
    <property type="molecule type" value="Genomic_DNA"/>
</dbReference>
<proteinExistence type="predicted"/>
<reference evidence="4" key="1">
    <citation type="journal article" date="2021" name="Proc. Natl. Acad. Sci. U.S.A.">
        <title>Three genomes in the algal genus Volvox reveal the fate of a haploid sex-determining region after a transition to homothallism.</title>
        <authorList>
            <person name="Yamamoto K."/>
            <person name="Hamaji T."/>
            <person name="Kawai-Toyooka H."/>
            <person name="Matsuzaki R."/>
            <person name="Takahashi F."/>
            <person name="Nishimura Y."/>
            <person name="Kawachi M."/>
            <person name="Noguchi H."/>
            <person name="Minakuchi Y."/>
            <person name="Umen J.G."/>
            <person name="Toyoda A."/>
            <person name="Nozaki H."/>
        </authorList>
    </citation>
    <scope>NUCLEOTIDE SEQUENCE</scope>
    <source>
        <strain evidence="4">NIES-3780</strain>
    </source>
</reference>
<gene>
    <name evidence="4" type="ORF">Vafri_19096</name>
</gene>
<feature type="compositionally biased region" description="Low complexity" evidence="2">
    <location>
        <begin position="218"/>
        <end position="233"/>
    </location>
</feature>
<comment type="caution">
    <text evidence="4">The sequence shown here is derived from an EMBL/GenBank/DDBJ whole genome shotgun (WGS) entry which is preliminary data.</text>
</comment>
<protein>
    <recommendedName>
        <fullName evidence="3">CCHC-type domain-containing protein</fullName>
    </recommendedName>
</protein>
<dbReference type="AlphaFoldDB" id="A0A8J4BQL3"/>
<keyword evidence="5" id="KW-1185">Reference proteome</keyword>
<sequence length="337" mass="37806">MHPNIDHICSRIRNLIVEELVIRDVPSIERIVDSDRPQITRTLGNPSQPSHQAPMAALPTDNLDALSATIRDLQNQFAIMQTKHSTEVSEMKAKYELQTSEVTALRLKLTETQNPSPTLKTDADPERFAKVFKVYIEHTPGVSPFAALCTAVQDHPEACAWTLQYGEEHKEPEKRTLEKLMMAFTERFAPQTTSGGSWREVANRRPAPPPPPPSSQTGAGPSNAAPPQNQAPGVRFSALPKSTQATPRRFQSAVRPPRNHAQSNQPQKRKRQDLHLSNPNGATTYFANYLGRCLTHKEYHQHRRKGLCGRCGENGHIGEDCAKYQYVRTEHQDVMTE</sequence>
<evidence type="ECO:0000256" key="2">
    <source>
        <dbReference type="SAM" id="MobiDB-lite"/>
    </source>
</evidence>
<keyword evidence="1" id="KW-0862">Zinc</keyword>
<evidence type="ECO:0000256" key="1">
    <source>
        <dbReference type="PROSITE-ProRule" id="PRU00047"/>
    </source>
</evidence>
<dbReference type="GO" id="GO:0003676">
    <property type="term" value="F:nucleic acid binding"/>
    <property type="evidence" value="ECO:0007669"/>
    <property type="project" value="InterPro"/>
</dbReference>
<evidence type="ECO:0000259" key="3">
    <source>
        <dbReference type="PROSITE" id="PS50158"/>
    </source>
</evidence>
<dbReference type="PROSITE" id="PS50158">
    <property type="entry name" value="ZF_CCHC"/>
    <property type="match status" value="1"/>
</dbReference>
<dbReference type="InterPro" id="IPR001878">
    <property type="entry name" value="Znf_CCHC"/>
</dbReference>
<evidence type="ECO:0000313" key="5">
    <source>
        <dbReference type="Proteomes" id="UP000747399"/>
    </source>
</evidence>
<dbReference type="Proteomes" id="UP000747399">
    <property type="component" value="Unassembled WGS sequence"/>
</dbReference>
<name>A0A8J4BQL3_9CHLO</name>
<organism evidence="4 5">
    <name type="scientific">Volvox africanus</name>
    <dbReference type="NCBI Taxonomy" id="51714"/>
    <lineage>
        <taxon>Eukaryota</taxon>
        <taxon>Viridiplantae</taxon>
        <taxon>Chlorophyta</taxon>
        <taxon>core chlorophytes</taxon>
        <taxon>Chlorophyceae</taxon>
        <taxon>CS clade</taxon>
        <taxon>Chlamydomonadales</taxon>
        <taxon>Volvocaceae</taxon>
        <taxon>Volvox</taxon>
    </lineage>
</organism>
<dbReference type="GO" id="GO:0008270">
    <property type="term" value="F:zinc ion binding"/>
    <property type="evidence" value="ECO:0007669"/>
    <property type="project" value="UniProtKB-KW"/>
</dbReference>
<accession>A0A8J4BQL3</accession>
<keyword evidence="1" id="KW-0863">Zinc-finger</keyword>
<feature type="region of interest" description="Disordered" evidence="2">
    <location>
        <begin position="188"/>
        <end position="280"/>
    </location>
</feature>
<feature type="domain" description="CCHC-type" evidence="3">
    <location>
        <begin position="308"/>
        <end position="321"/>
    </location>
</feature>
<evidence type="ECO:0000313" key="4">
    <source>
        <dbReference type="EMBL" id="GIL65295.1"/>
    </source>
</evidence>
<keyword evidence="1" id="KW-0479">Metal-binding</keyword>